<evidence type="ECO:0000256" key="1">
    <source>
        <dbReference type="SAM" id="Phobius"/>
    </source>
</evidence>
<sequence length="399" mass="43016">MMSYLTGWAMALLIWLHVIAAIAWIGESFYFVMLDNSLHKPDDAAAQQRGVFGELWAVHGGGFYHSQKYLVSPPRMPADLHWSKWKSYATWLSGFSLLTVMYLLQPGTYLIDPAVAALTPLTAAIAVLGFLLAGWVVYDAACRLLGASDLVLGIVIAVFVAVACYVSTHLFSAQAAFLIVGAMLGTIMSANVFFLIIPGQRKMVDALARGETPDPMPGKRGKQRSVHNTYFTLPVVFAMLSSHFSMLYGGSASWLNLWLAMIGGALIRQYFVLRHTGRQDWKLPAVAAALFVAVIILVAPAGDLSLTGPAPAGNAPIVKTAAIMPIVRQRCAACHAAHPRLMASAPAGLMFDTAAEVQQHAALIDQQAVQAKSMPPGNITHITKEERGEIGAWFRAGAK</sequence>
<feature type="transmembrane region" description="Helical" evidence="1">
    <location>
        <begin position="150"/>
        <end position="171"/>
    </location>
</feature>
<evidence type="ECO:0000313" key="3">
    <source>
        <dbReference type="EMBL" id="SIQ88954.1"/>
    </source>
</evidence>
<reference evidence="3 4" key="1">
    <citation type="submission" date="2017-01" db="EMBL/GenBank/DDBJ databases">
        <authorList>
            <person name="Varghese N."/>
            <person name="Submissions S."/>
        </authorList>
    </citation>
    <scope>NUCLEOTIDE SEQUENCE [LARGE SCALE GENOMIC DNA]</scope>
    <source>
        <strain evidence="3 4">ATCC 35905</strain>
    </source>
</reference>
<evidence type="ECO:0000313" key="4">
    <source>
        <dbReference type="Proteomes" id="UP000186308"/>
    </source>
</evidence>
<keyword evidence="1" id="KW-0472">Membrane</keyword>
<name>A0A8G2FE97_ACIRU</name>
<feature type="transmembrane region" description="Helical" evidence="1">
    <location>
        <begin position="116"/>
        <end position="138"/>
    </location>
</feature>
<organism evidence="3 4">
    <name type="scientific">Acidiphilium rubrum</name>
    <dbReference type="NCBI Taxonomy" id="526"/>
    <lineage>
        <taxon>Bacteria</taxon>
        <taxon>Pseudomonadati</taxon>
        <taxon>Pseudomonadota</taxon>
        <taxon>Alphaproteobacteria</taxon>
        <taxon>Acetobacterales</taxon>
        <taxon>Acidocellaceae</taxon>
        <taxon>Acidiphilium</taxon>
    </lineage>
</organism>
<feature type="transmembrane region" description="Helical" evidence="1">
    <location>
        <begin position="12"/>
        <end position="32"/>
    </location>
</feature>
<proteinExistence type="predicted"/>
<keyword evidence="1" id="KW-0812">Transmembrane</keyword>
<accession>A0A8G2FE97</accession>
<dbReference type="InterPro" id="IPR010389">
    <property type="entry name" value="Urate_ox_N"/>
</dbReference>
<feature type="transmembrane region" description="Helical" evidence="1">
    <location>
        <begin position="229"/>
        <end position="248"/>
    </location>
</feature>
<gene>
    <name evidence="3" type="ORF">SAMN05421828_11133</name>
</gene>
<feature type="transmembrane region" description="Helical" evidence="1">
    <location>
        <begin position="177"/>
        <end position="197"/>
    </location>
</feature>
<feature type="transmembrane region" description="Helical" evidence="1">
    <location>
        <begin position="85"/>
        <end position="104"/>
    </location>
</feature>
<dbReference type="AlphaFoldDB" id="A0A8G2FE97"/>
<dbReference type="EMBL" id="FTNE01000011">
    <property type="protein sequence ID" value="SIQ88954.1"/>
    <property type="molecule type" value="Genomic_DNA"/>
</dbReference>
<keyword evidence="4" id="KW-1185">Reference proteome</keyword>
<keyword evidence="1" id="KW-1133">Transmembrane helix</keyword>
<dbReference type="OrthoDB" id="9787495at2"/>
<dbReference type="Pfam" id="PF06181">
    <property type="entry name" value="Urate_ox_N"/>
    <property type="match status" value="1"/>
</dbReference>
<protein>
    <submittedName>
        <fullName evidence="3">Uncharacterized membrane protein</fullName>
    </submittedName>
</protein>
<feature type="transmembrane region" description="Helical" evidence="1">
    <location>
        <begin position="254"/>
        <end position="271"/>
    </location>
</feature>
<comment type="caution">
    <text evidence="3">The sequence shown here is derived from an EMBL/GenBank/DDBJ whole genome shotgun (WGS) entry which is preliminary data.</text>
</comment>
<evidence type="ECO:0000259" key="2">
    <source>
        <dbReference type="Pfam" id="PF06181"/>
    </source>
</evidence>
<dbReference type="Proteomes" id="UP000186308">
    <property type="component" value="Unassembled WGS sequence"/>
</dbReference>
<feature type="domain" description="Urate oxidase N-terminal" evidence="2">
    <location>
        <begin position="4"/>
        <end position="298"/>
    </location>
</feature>
<feature type="transmembrane region" description="Helical" evidence="1">
    <location>
        <begin position="283"/>
        <end position="302"/>
    </location>
</feature>